<accession>A0ABY3ZRY6</accession>
<dbReference type="Proteomes" id="UP000830343">
    <property type="component" value="Chromosome"/>
</dbReference>
<reference evidence="1" key="2">
    <citation type="submission" date="2022-04" db="EMBL/GenBank/DDBJ databases">
        <title>Antimicrobial genetic elements in methicillin-resistant Macrococcus armenti.</title>
        <authorList>
            <person name="Keller J.E."/>
            <person name="Schwendener S."/>
            <person name="Pantucek R."/>
            <person name="Perreten V."/>
        </authorList>
    </citation>
    <scope>NUCLEOTIDE SEQUENCE</scope>
    <source>
        <strain evidence="1">CCM 2609</strain>
    </source>
</reference>
<proteinExistence type="predicted"/>
<dbReference type="EMBL" id="CP094348">
    <property type="protein sequence ID" value="UOB19655.1"/>
    <property type="molecule type" value="Genomic_DNA"/>
</dbReference>
<reference evidence="1" key="1">
    <citation type="submission" date="2022-03" db="EMBL/GenBank/DDBJ databases">
        <authorList>
            <person name="Vrbovska V."/>
            <person name="Kovarovic V."/>
            <person name="Botka T."/>
            <person name="Pantucek R."/>
        </authorList>
    </citation>
    <scope>NUCLEOTIDE SEQUENCE</scope>
    <source>
        <strain evidence="1">CCM 2609</strain>
    </source>
</reference>
<dbReference type="Pfam" id="PF10673">
    <property type="entry name" value="DUF2487"/>
    <property type="match status" value="1"/>
</dbReference>
<dbReference type="InterPro" id="IPR019615">
    <property type="entry name" value="DUF2487"/>
</dbReference>
<gene>
    <name evidence="1" type="ORF">MRZ06_06255</name>
</gene>
<protein>
    <submittedName>
        <fullName evidence="1">YpiF family protein</fullName>
    </submittedName>
</protein>
<keyword evidence="2" id="KW-1185">Reference proteome</keyword>
<organism evidence="1 2">
    <name type="scientific">Macrococcus armenti</name>
    <dbReference type="NCBI Taxonomy" id="2875764"/>
    <lineage>
        <taxon>Bacteria</taxon>
        <taxon>Bacillati</taxon>
        <taxon>Bacillota</taxon>
        <taxon>Bacilli</taxon>
        <taxon>Bacillales</taxon>
        <taxon>Staphylococcaceae</taxon>
        <taxon>Macrococcus</taxon>
    </lineage>
</organism>
<dbReference type="RefSeq" id="WP_243365059.1">
    <property type="nucleotide sequence ID" value="NZ_CP094348.1"/>
</dbReference>
<sequence>MLFNHRDLLLLNDQLDYIDTAIVPVIPVDYGQKLLKIADEYEMLQYVSLGTEQQFKGRLLVTPPVQLFEALNPVEIVTQQLKQFGFKHVVIVCPQTINIEAENLHKVTVMPLESMDDNMKQEFIQDNVKALMKYIITIWNK</sequence>
<evidence type="ECO:0000313" key="1">
    <source>
        <dbReference type="EMBL" id="UOB19655.1"/>
    </source>
</evidence>
<evidence type="ECO:0000313" key="2">
    <source>
        <dbReference type="Proteomes" id="UP000830343"/>
    </source>
</evidence>
<name>A0ABY3ZRY6_9STAP</name>